<comment type="caution">
    <text evidence="6">The sequence shown here is derived from an EMBL/GenBank/DDBJ whole genome shotgun (WGS) entry which is preliminary data.</text>
</comment>
<dbReference type="InterPro" id="IPR036259">
    <property type="entry name" value="MFS_trans_sf"/>
</dbReference>
<evidence type="ECO:0000256" key="1">
    <source>
        <dbReference type="ARBA" id="ARBA00004141"/>
    </source>
</evidence>
<feature type="transmembrane region" description="Helical" evidence="4">
    <location>
        <begin position="299"/>
        <end position="321"/>
    </location>
</feature>
<reference evidence="6 7" key="1">
    <citation type="submission" date="2018-10" db="EMBL/GenBank/DDBJ databases">
        <title>Fifty Aureobasidium pullulans genomes reveal a recombining polyextremotolerant generalist.</title>
        <authorList>
            <person name="Gostincar C."/>
            <person name="Turk M."/>
            <person name="Zajc J."/>
            <person name="Gunde-Cimerman N."/>
        </authorList>
    </citation>
    <scope>NUCLEOTIDE SEQUENCE [LARGE SCALE GENOMIC DNA]</scope>
    <source>
        <strain evidence="6 7">EXF-11013</strain>
    </source>
</reference>
<organism evidence="6 7">
    <name type="scientific">Aureobasidium pullulans</name>
    <name type="common">Black yeast</name>
    <name type="synonym">Pullularia pullulans</name>
    <dbReference type="NCBI Taxonomy" id="5580"/>
    <lineage>
        <taxon>Eukaryota</taxon>
        <taxon>Fungi</taxon>
        <taxon>Dikarya</taxon>
        <taxon>Ascomycota</taxon>
        <taxon>Pezizomycotina</taxon>
        <taxon>Dothideomycetes</taxon>
        <taxon>Dothideomycetidae</taxon>
        <taxon>Dothideales</taxon>
        <taxon>Saccotheciaceae</taxon>
        <taxon>Aureobasidium</taxon>
    </lineage>
</organism>
<feature type="transmembrane region" description="Helical" evidence="4">
    <location>
        <begin position="191"/>
        <end position="211"/>
    </location>
</feature>
<dbReference type="PANTHER" id="PTHR11360">
    <property type="entry name" value="MONOCARBOXYLATE TRANSPORTER"/>
    <property type="match status" value="1"/>
</dbReference>
<dbReference type="Pfam" id="PF07690">
    <property type="entry name" value="MFS_1"/>
    <property type="match status" value="1"/>
</dbReference>
<feature type="region of interest" description="Disordered" evidence="3">
    <location>
        <begin position="27"/>
        <end position="53"/>
    </location>
</feature>
<feature type="transmembrane region" description="Helical" evidence="4">
    <location>
        <begin position="130"/>
        <end position="150"/>
    </location>
</feature>
<keyword evidence="4" id="KW-1133">Transmembrane helix</keyword>
<evidence type="ECO:0000256" key="4">
    <source>
        <dbReference type="SAM" id="Phobius"/>
    </source>
</evidence>
<protein>
    <submittedName>
        <fullName evidence="6">MFS general substrate transporter</fullName>
    </submittedName>
</protein>
<dbReference type="InterPro" id="IPR050327">
    <property type="entry name" value="Proton-linked_MCT"/>
</dbReference>
<feature type="transmembrane region" description="Helical" evidence="4">
    <location>
        <begin position="156"/>
        <end position="179"/>
    </location>
</feature>
<feature type="compositionally biased region" description="Basic and acidic residues" evidence="3">
    <location>
        <begin position="33"/>
        <end position="46"/>
    </location>
</feature>
<dbReference type="AlphaFoldDB" id="A0A4S8XIF2"/>
<proteinExistence type="inferred from homology"/>
<dbReference type="CDD" id="cd17352">
    <property type="entry name" value="MFS_MCT_SLC16"/>
    <property type="match status" value="1"/>
</dbReference>
<feature type="domain" description="Major facilitator superfamily (MFS) profile" evidence="5">
    <location>
        <begin position="63"/>
        <end position="444"/>
    </location>
</feature>
<dbReference type="SUPFAM" id="SSF103473">
    <property type="entry name" value="MFS general substrate transporter"/>
    <property type="match status" value="1"/>
</dbReference>
<feature type="transmembrane region" description="Helical" evidence="4">
    <location>
        <begin position="328"/>
        <end position="348"/>
    </location>
</feature>
<name>A0A4S8XIF2_AURPU</name>
<dbReference type="EMBL" id="QZAL01000102">
    <property type="protein sequence ID" value="THW38698.1"/>
    <property type="molecule type" value="Genomic_DNA"/>
</dbReference>
<evidence type="ECO:0000313" key="6">
    <source>
        <dbReference type="EMBL" id="THW38698.1"/>
    </source>
</evidence>
<feature type="transmembrane region" description="Helical" evidence="4">
    <location>
        <begin position="389"/>
        <end position="412"/>
    </location>
</feature>
<evidence type="ECO:0000256" key="3">
    <source>
        <dbReference type="SAM" id="MobiDB-lite"/>
    </source>
</evidence>
<dbReference type="Gene3D" id="1.20.1250.20">
    <property type="entry name" value="MFS general substrate transporter like domains"/>
    <property type="match status" value="2"/>
</dbReference>
<feature type="transmembrane region" description="Helical" evidence="4">
    <location>
        <begin position="354"/>
        <end position="377"/>
    </location>
</feature>
<comment type="subcellular location">
    <subcellularLocation>
        <location evidence="1">Membrane</location>
        <topology evidence="1">Multi-pass membrane protein</topology>
    </subcellularLocation>
</comment>
<feature type="transmembrane region" description="Helical" evidence="4">
    <location>
        <begin position="418"/>
        <end position="443"/>
    </location>
</feature>
<dbReference type="InterPro" id="IPR011701">
    <property type="entry name" value="MFS"/>
</dbReference>
<keyword evidence="4" id="KW-0472">Membrane</keyword>
<dbReference type="GO" id="GO:0022857">
    <property type="term" value="F:transmembrane transporter activity"/>
    <property type="evidence" value="ECO:0007669"/>
    <property type="project" value="InterPro"/>
</dbReference>
<dbReference type="InterPro" id="IPR020846">
    <property type="entry name" value="MFS_dom"/>
</dbReference>
<accession>A0A4S8XIF2</accession>
<keyword evidence="4" id="KW-0812">Transmembrane</keyword>
<feature type="transmembrane region" description="Helical" evidence="4">
    <location>
        <begin position="264"/>
        <end position="287"/>
    </location>
</feature>
<feature type="transmembrane region" description="Helical" evidence="4">
    <location>
        <begin position="64"/>
        <end position="85"/>
    </location>
</feature>
<evidence type="ECO:0000259" key="5">
    <source>
        <dbReference type="PROSITE" id="PS50850"/>
    </source>
</evidence>
<dbReference type="PANTHER" id="PTHR11360:SF281">
    <property type="entry name" value="ASPYRIDONES EFFLUX PROTEIN APDF-RELATED"/>
    <property type="match status" value="1"/>
</dbReference>
<dbReference type="Proteomes" id="UP000310687">
    <property type="component" value="Unassembled WGS sequence"/>
</dbReference>
<dbReference type="PROSITE" id="PS50850">
    <property type="entry name" value="MFS"/>
    <property type="match status" value="1"/>
</dbReference>
<dbReference type="GO" id="GO:0016020">
    <property type="term" value="C:membrane"/>
    <property type="evidence" value="ECO:0007669"/>
    <property type="project" value="UniProtKB-SubCell"/>
</dbReference>
<sequence length="450" mass="48407">MKTLLSNTQGTKYRACITVNMSASSDLTTDLSTSRDESRADKERMSTGEPEPVMPLFPEGGTKAWLVVLGCWCTSFASFGIVNSFGVYETYYLHHFLKDRSSADIAWIGSIQTFTQFSATLLAGPINDRYGPMVLVWPFSFLLVIAMMLTSLCTEYYQFILCQGILLGMSCGLVFAPALSVIGHYFFKKRAMAMALASTGSPLGGIVYPVILNNLIPSIGFGWAQRVCGFLSLFLLAIAAVSLRPSGMRRKGNFILLDAFRNPTYSLQVAAMFMVILGLWTPYFYLANYGLAHGMSANLAGYLFALINAGSFLGRILGGLLANRVGQFNVVTAACYLSSLLLFCWLAISSSAGLVVFAVLFGAVSGAIIALMMPLFAHTADYPSKIGTYIGQSTFVVGFAGLIGTPITGALITDDQGYSHGIIFSATAAMVGAVLITGARYCFAKDKMIA</sequence>
<evidence type="ECO:0000256" key="2">
    <source>
        <dbReference type="ARBA" id="ARBA00006727"/>
    </source>
</evidence>
<gene>
    <name evidence="6" type="ORF">D6D22_06637</name>
</gene>
<feature type="transmembrane region" description="Helical" evidence="4">
    <location>
        <begin position="223"/>
        <end position="243"/>
    </location>
</feature>
<evidence type="ECO:0000313" key="7">
    <source>
        <dbReference type="Proteomes" id="UP000310687"/>
    </source>
</evidence>
<comment type="similarity">
    <text evidence="2">Belongs to the major facilitator superfamily. Monocarboxylate porter (TC 2.A.1.13) family.</text>
</comment>